<name>A0A2I0JTV7_PUNGR</name>
<dbReference type="Proteomes" id="UP000233551">
    <property type="component" value="Unassembled WGS sequence"/>
</dbReference>
<proteinExistence type="predicted"/>
<dbReference type="PANTHER" id="PTHR46148">
    <property type="entry name" value="CHROMO DOMAIN-CONTAINING PROTEIN"/>
    <property type="match status" value="1"/>
</dbReference>
<evidence type="ECO:0000313" key="2">
    <source>
        <dbReference type="EMBL" id="PKI59747.1"/>
    </source>
</evidence>
<evidence type="ECO:0000259" key="1">
    <source>
        <dbReference type="Pfam" id="PF24626"/>
    </source>
</evidence>
<dbReference type="AlphaFoldDB" id="A0A2I0JTV7"/>
<dbReference type="PANTHER" id="PTHR46148:SF52">
    <property type="entry name" value="OS04G0603800 PROTEIN"/>
    <property type="match status" value="1"/>
</dbReference>
<keyword evidence="3" id="KW-1185">Reference proteome</keyword>
<evidence type="ECO:0000313" key="3">
    <source>
        <dbReference type="Proteomes" id="UP000233551"/>
    </source>
</evidence>
<organism evidence="2 3">
    <name type="scientific">Punica granatum</name>
    <name type="common">Pomegranate</name>
    <dbReference type="NCBI Taxonomy" id="22663"/>
    <lineage>
        <taxon>Eukaryota</taxon>
        <taxon>Viridiplantae</taxon>
        <taxon>Streptophyta</taxon>
        <taxon>Embryophyta</taxon>
        <taxon>Tracheophyta</taxon>
        <taxon>Spermatophyta</taxon>
        <taxon>Magnoliopsida</taxon>
        <taxon>eudicotyledons</taxon>
        <taxon>Gunneridae</taxon>
        <taxon>Pentapetalae</taxon>
        <taxon>rosids</taxon>
        <taxon>malvids</taxon>
        <taxon>Myrtales</taxon>
        <taxon>Lythraceae</taxon>
        <taxon>Punica</taxon>
    </lineage>
</organism>
<dbReference type="EMBL" id="PGOL01001240">
    <property type="protein sequence ID" value="PKI59747.1"/>
    <property type="molecule type" value="Genomic_DNA"/>
</dbReference>
<dbReference type="Pfam" id="PF24626">
    <property type="entry name" value="SH3_Tf2-1"/>
    <property type="match status" value="1"/>
</dbReference>
<dbReference type="InterPro" id="IPR056924">
    <property type="entry name" value="SH3_Tf2-1"/>
</dbReference>
<gene>
    <name evidence="2" type="ORF">CRG98_019850</name>
</gene>
<protein>
    <recommendedName>
        <fullName evidence="1">Tf2-1-like SH3-like domain-containing protein</fullName>
    </recommendedName>
</protein>
<reference evidence="2 3" key="1">
    <citation type="submission" date="2017-11" db="EMBL/GenBank/DDBJ databases">
        <title>De-novo sequencing of pomegranate (Punica granatum L.) genome.</title>
        <authorList>
            <person name="Akparov Z."/>
            <person name="Amiraslanov A."/>
            <person name="Hajiyeva S."/>
            <person name="Abbasov M."/>
            <person name="Kaur K."/>
            <person name="Hamwieh A."/>
            <person name="Solovyev V."/>
            <person name="Salamov A."/>
            <person name="Braich B."/>
            <person name="Kosarev P."/>
            <person name="Mahmoud A."/>
            <person name="Hajiyev E."/>
            <person name="Babayeva S."/>
            <person name="Izzatullayeva V."/>
            <person name="Mammadov A."/>
            <person name="Mammadov A."/>
            <person name="Sharifova S."/>
            <person name="Ojaghi J."/>
            <person name="Eynullazada K."/>
            <person name="Bayramov B."/>
            <person name="Abdulazimova A."/>
            <person name="Shahmuradov I."/>
        </authorList>
    </citation>
    <scope>NUCLEOTIDE SEQUENCE [LARGE SCALE GENOMIC DNA]</scope>
    <source>
        <strain evidence="3">cv. AG2017</strain>
        <tissue evidence="2">Leaf</tissue>
    </source>
</reference>
<sequence>MKKWADTKRRQKEYQVEDLVLVKLYQILRHKGVHKELVRRYRGPFAVIEWVEKVAYKLELTKKLKLHPVFHVSILKP</sequence>
<feature type="domain" description="Tf2-1-like SH3-like" evidence="1">
    <location>
        <begin position="18"/>
        <end position="77"/>
    </location>
</feature>
<comment type="caution">
    <text evidence="2">The sequence shown here is derived from an EMBL/GenBank/DDBJ whole genome shotgun (WGS) entry which is preliminary data.</text>
</comment>
<accession>A0A2I0JTV7</accession>